<name>A0AAX4J5F0_9CAUD</name>
<protein>
    <submittedName>
        <fullName evidence="1">Uncharacterized protein</fullName>
    </submittedName>
</protein>
<sequence>MIDRDILKVTQAKAVWTVVIPESATKGRPLAAYDANGNSIDWDSWDFDQATRTLNVRFGVDPVAGELEYEFQLPSSGECDNHHHHPMVSIQNNEGGVTFNQRMFH</sequence>
<organism evidence="1 2">
    <name type="scientific">Vibrio phage vB_VpM-pA2SJ1</name>
    <dbReference type="NCBI Taxonomy" id="3095964"/>
    <lineage>
        <taxon>Viruses</taxon>
        <taxon>Duplodnaviria</taxon>
        <taxon>Heunggongvirae</taxon>
        <taxon>Uroviricota</taxon>
        <taxon>Caudoviricetes</taxon>
    </lineage>
</organism>
<reference evidence="1" key="1">
    <citation type="submission" date="2023-11" db="EMBL/GenBank/DDBJ databases">
        <title>Complete genome sequence of Vibrio virus vB_VpM-pA2SJ1.</title>
        <authorList>
            <person name="Lim S.J."/>
            <person name="Park S.Y."/>
            <person name="Kim J.H."/>
        </authorList>
    </citation>
    <scope>NUCLEOTIDE SEQUENCE</scope>
</reference>
<evidence type="ECO:0000313" key="2">
    <source>
        <dbReference type="Proteomes" id="UP001432163"/>
    </source>
</evidence>
<evidence type="ECO:0000313" key="1">
    <source>
        <dbReference type="EMBL" id="WRQ13109.1"/>
    </source>
</evidence>
<dbReference type="EMBL" id="OR813779">
    <property type="protein sequence ID" value="WRQ13109.1"/>
    <property type="molecule type" value="Genomic_DNA"/>
</dbReference>
<accession>A0AAX4J5F0</accession>
<dbReference type="Proteomes" id="UP001432163">
    <property type="component" value="Segment"/>
</dbReference>
<proteinExistence type="predicted"/>